<reference evidence="1" key="1">
    <citation type="journal article" date="2020" name="Nature">
        <title>Giant virus diversity and host interactions through global metagenomics.</title>
        <authorList>
            <person name="Schulz F."/>
            <person name="Roux S."/>
            <person name="Paez-Espino D."/>
            <person name="Jungbluth S."/>
            <person name="Walsh D.A."/>
            <person name="Denef V.J."/>
            <person name="McMahon K.D."/>
            <person name="Konstantinidis K.T."/>
            <person name="Eloe-Fadrosh E.A."/>
            <person name="Kyrpides N.C."/>
            <person name="Woyke T."/>
        </authorList>
    </citation>
    <scope>NUCLEOTIDE SEQUENCE</scope>
    <source>
        <strain evidence="1">GVMAG-M-3300025695-21</strain>
    </source>
</reference>
<evidence type="ECO:0000313" key="1">
    <source>
        <dbReference type="EMBL" id="QHT98952.1"/>
    </source>
</evidence>
<dbReference type="EMBL" id="MN740298">
    <property type="protein sequence ID" value="QHT98952.1"/>
    <property type="molecule type" value="Genomic_DNA"/>
</dbReference>
<accession>A0A6C0J0V7</accession>
<organism evidence="1">
    <name type="scientific">viral metagenome</name>
    <dbReference type="NCBI Taxonomy" id="1070528"/>
    <lineage>
        <taxon>unclassified sequences</taxon>
        <taxon>metagenomes</taxon>
        <taxon>organismal metagenomes</taxon>
    </lineage>
</organism>
<name>A0A6C0J0V7_9ZZZZ</name>
<protein>
    <submittedName>
        <fullName evidence="1">Uncharacterized protein</fullName>
    </submittedName>
</protein>
<dbReference type="AlphaFoldDB" id="A0A6C0J0V7"/>
<proteinExistence type="predicted"/>
<sequence length="322" mass="38413">MKKKISLSSLYKNTKEKYDKSYSINMIKYDLVPQSLNESLINEFKETDGKTISYNFILKYFNTPNKMIIFKSKNITLRVIYKRNIDIDFIKESLKRCEIIIDIYNIKKHFEMYLIYSNMKKTLPKKRILESKHINSAYTYINKDDIFIIRKEEHEKVMIHEILHHVKNIQNDNWTNKNIADLKKHFNISNDCYLIPNEAVIELWAIIYNSIFVSLYKKMSVNKIIKEEIEHSVKNSKTILHLQSTYKDGIWNEKSNLYCYIVFKTILLYNLNKLFKIYTFPYDTNIITKYIINNSGFIIKSGLKKYKNTGFTFGYNTKSSSV</sequence>